<geneLocation type="mitochondrion" evidence="9"/>
<dbReference type="SUPFAM" id="SSF53098">
    <property type="entry name" value="Ribonuclease H-like"/>
    <property type="match status" value="2"/>
</dbReference>
<dbReference type="Gene3D" id="3.30.420.10">
    <property type="entry name" value="Ribonuclease H-like superfamily/Ribonuclease H"/>
    <property type="match status" value="2"/>
</dbReference>
<dbReference type="PANTHER" id="PTHR48475:SF2">
    <property type="entry name" value="RIBONUCLEASE H"/>
    <property type="match status" value="1"/>
</dbReference>
<dbReference type="CDD" id="cd09279">
    <property type="entry name" value="RNase_HI_like"/>
    <property type="match status" value="1"/>
</dbReference>
<dbReference type="InterPro" id="IPR041588">
    <property type="entry name" value="Integrase_H2C2"/>
</dbReference>
<dbReference type="InterPro" id="IPR001584">
    <property type="entry name" value="Integrase_cat-core"/>
</dbReference>
<feature type="domain" description="Integrase catalytic" evidence="8">
    <location>
        <begin position="476"/>
        <end position="635"/>
    </location>
</feature>
<dbReference type="InterPro" id="IPR041373">
    <property type="entry name" value="RT_RNaseH"/>
</dbReference>
<sequence>MRLTGRMAALTRFISRSADKALPFFQLLRGNKTFTWGEEERTAFAAIKEHLKKLPTVTRPKEGERLQLYISASPKTVAAVLLVERIKTQLPIYFVSHVLNEAEQRYPLLEKMSLAVMIAARKLRPYFDAHTIQVLSNHPLEKALQKLDTSGRLLRWAVELSEFEVEYKPRTAIKAQALADFIVEASYEEEEEPVGVWKLAVDGSAAQTGSGAGIIMTSPEGNVFEYAIKFKASNNEAEYEAAIAGIKMCMAADAKKIRLQTDSQLVASQIRGEYEAREPAMQKYLQMIKDLAAQLISLEVVLVPRADNSQADALSKLASSTLQDLNRTVMVEVMEQRSIDKAERINCVTAQKEWYDDIQEYKLTGKLPDDQTIAKAVKRDSHWYIIYQGQLYKRSDSYPLLRCTSESEKLPAMEEAPEGICGNHIGGKALSHEVMRRGNYWPTMVKDCLRYVKKCDKCQKFAPVMNQPANDLCPILNPIPFAQWGMDILGPFTTASGGRKYLIVAVDYFTKWIEAEPTKFIKARQVRSFIWKNIITRFGIPQCIVFDHGTQFDCDTIKDYCAEFKIKFASAAVCHPQSNGQAEAANKQILLALQKKLEEHKGLWADLVPEVLWANRTTEKGATGKSPFSLAFGAEAVVPIEVGLPSFRVQHYDPEVNEQLMREALDQLPEMRLQAALKLAAQKNRMSRIYNRRVRHRPLTEGDLVLRRTAAVGKGNVHGKFTANWEGPYQICEQVAPGSYKLMTVEGEPLKNSFNADVLKKYFV</sequence>
<keyword evidence="4" id="KW-0255">Endonuclease</keyword>
<keyword evidence="5" id="KW-0378">Hydrolase</keyword>
<accession>Q5U6F6</accession>
<evidence type="ECO:0000259" key="8">
    <source>
        <dbReference type="PROSITE" id="PS50994"/>
    </source>
</evidence>
<dbReference type="InterPro" id="IPR002156">
    <property type="entry name" value="RNaseH_domain"/>
</dbReference>
<evidence type="ECO:0000256" key="1">
    <source>
        <dbReference type="ARBA" id="ARBA00022679"/>
    </source>
</evidence>
<proteinExistence type="predicted"/>
<dbReference type="InterPro" id="IPR043502">
    <property type="entry name" value="DNA/RNA_pol_sf"/>
</dbReference>
<dbReference type="PROSITE" id="PS50879">
    <property type="entry name" value="RNASE_H_1"/>
    <property type="match status" value="1"/>
</dbReference>
<dbReference type="Pfam" id="PF17921">
    <property type="entry name" value="Integrase_H2C2"/>
    <property type="match status" value="1"/>
</dbReference>
<evidence type="ECO:0000259" key="7">
    <source>
        <dbReference type="PROSITE" id="PS50879"/>
    </source>
</evidence>
<dbReference type="Gene3D" id="1.10.340.70">
    <property type="match status" value="1"/>
</dbReference>
<protein>
    <submittedName>
        <fullName evidence="9">Orf764 protein</fullName>
    </submittedName>
</protein>
<evidence type="ECO:0000256" key="3">
    <source>
        <dbReference type="ARBA" id="ARBA00022722"/>
    </source>
</evidence>
<dbReference type="GO" id="GO:0003676">
    <property type="term" value="F:nucleic acid binding"/>
    <property type="evidence" value="ECO:0007669"/>
    <property type="project" value="InterPro"/>
</dbReference>
<dbReference type="InterPro" id="IPR043128">
    <property type="entry name" value="Rev_trsase/Diguanyl_cyclase"/>
</dbReference>
<evidence type="ECO:0000256" key="4">
    <source>
        <dbReference type="ARBA" id="ARBA00022759"/>
    </source>
</evidence>
<keyword evidence="3" id="KW-0540">Nuclease</keyword>
<keyword evidence="2" id="KW-0548">Nucleotidyltransferase</keyword>
<keyword evidence="9" id="KW-0496">Mitochondrion</keyword>
<dbReference type="PANTHER" id="PTHR48475">
    <property type="entry name" value="RIBONUCLEASE H"/>
    <property type="match status" value="1"/>
</dbReference>
<organism evidence="9">
    <name type="scientific">Beta vulgaris subsp. vulgaris</name>
    <name type="common">Beet</name>
    <dbReference type="NCBI Taxonomy" id="3555"/>
    <lineage>
        <taxon>Eukaryota</taxon>
        <taxon>Viridiplantae</taxon>
        <taxon>Streptophyta</taxon>
        <taxon>Embryophyta</taxon>
        <taxon>Tracheophyta</taxon>
        <taxon>Spermatophyta</taxon>
        <taxon>Magnoliopsida</taxon>
        <taxon>eudicotyledons</taxon>
        <taxon>Gunneridae</taxon>
        <taxon>Pentapetalae</taxon>
        <taxon>Caryophyllales</taxon>
        <taxon>Chenopodiaceae</taxon>
        <taxon>Betoideae</taxon>
        <taxon>Beta</taxon>
    </lineage>
</organism>
<dbReference type="Pfam" id="PF13456">
    <property type="entry name" value="RVT_3"/>
    <property type="match status" value="1"/>
</dbReference>
<dbReference type="Pfam" id="PF00665">
    <property type="entry name" value="rve"/>
    <property type="match status" value="1"/>
</dbReference>
<dbReference type="GO" id="GO:0004523">
    <property type="term" value="F:RNA-DNA hybrid ribonuclease activity"/>
    <property type="evidence" value="ECO:0007669"/>
    <property type="project" value="InterPro"/>
</dbReference>
<dbReference type="EMBL" id="BA000024">
    <property type="protein sequence ID" value="BAD66751.1"/>
    <property type="molecule type" value="Genomic_DNA"/>
</dbReference>
<evidence type="ECO:0000256" key="6">
    <source>
        <dbReference type="ARBA" id="ARBA00022918"/>
    </source>
</evidence>
<evidence type="ECO:0000313" key="9">
    <source>
        <dbReference type="EMBL" id="BAD66751.1"/>
    </source>
</evidence>
<dbReference type="PROSITE" id="PS50994">
    <property type="entry name" value="INTEGRASE"/>
    <property type="match status" value="1"/>
</dbReference>
<dbReference type="SUPFAM" id="SSF56672">
    <property type="entry name" value="DNA/RNA polymerases"/>
    <property type="match status" value="1"/>
</dbReference>
<name>Q5U6F6_BETVV</name>
<evidence type="ECO:0000256" key="2">
    <source>
        <dbReference type="ARBA" id="ARBA00022695"/>
    </source>
</evidence>
<keyword evidence="1" id="KW-0808">Transferase</keyword>
<dbReference type="Gene3D" id="3.30.70.270">
    <property type="match status" value="1"/>
</dbReference>
<gene>
    <name evidence="9" type="primary">orf764</name>
</gene>
<reference evidence="9" key="1">
    <citation type="journal article" date="2004" name="Mol. Genet. Genomics">
        <title>The cytoplasmic male-sterile type and normal type mitochondrial genomes of sugar beet share the same complement of genes of known function but differ in the content of expressed ORFs.</title>
        <authorList>
            <person name="Satoh M."/>
            <person name="Kubo T."/>
            <person name="Nishizawa S."/>
            <person name="Estiati A."/>
            <person name="Itchoda N."/>
            <person name="Mikami T."/>
        </authorList>
    </citation>
    <scope>NUCLEOTIDE SEQUENCE</scope>
</reference>
<dbReference type="Pfam" id="PF17917">
    <property type="entry name" value="RT_RNaseH"/>
    <property type="match status" value="1"/>
</dbReference>
<keyword evidence="6" id="KW-0695">RNA-directed DNA polymerase</keyword>
<dbReference type="GO" id="GO:0003964">
    <property type="term" value="F:RNA-directed DNA polymerase activity"/>
    <property type="evidence" value="ECO:0007669"/>
    <property type="project" value="UniProtKB-KW"/>
</dbReference>
<evidence type="ECO:0000256" key="5">
    <source>
        <dbReference type="ARBA" id="ARBA00022801"/>
    </source>
</evidence>
<dbReference type="InterPro" id="IPR036397">
    <property type="entry name" value="RNaseH_sf"/>
</dbReference>
<feature type="domain" description="RNase H type-1" evidence="7">
    <location>
        <begin position="193"/>
        <end position="320"/>
    </location>
</feature>
<dbReference type="GO" id="GO:0015074">
    <property type="term" value="P:DNA integration"/>
    <property type="evidence" value="ECO:0007669"/>
    <property type="project" value="InterPro"/>
</dbReference>
<dbReference type="InterPro" id="IPR012337">
    <property type="entry name" value="RNaseH-like_sf"/>
</dbReference>
<dbReference type="AlphaFoldDB" id="Q5U6F6"/>